<gene>
    <name evidence="2" type="ORF">BC936DRAFT_138462</name>
</gene>
<comment type="caution">
    <text evidence="2">The sequence shown here is derived from an EMBL/GenBank/DDBJ whole genome shotgun (WGS) entry which is preliminary data.</text>
</comment>
<organism evidence="2 3">
    <name type="scientific">Jimgerdemannia flammicorona</name>
    <dbReference type="NCBI Taxonomy" id="994334"/>
    <lineage>
        <taxon>Eukaryota</taxon>
        <taxon>Fungi</taxon>
        <taxon>Fungi incertae sedis</taxon>
        <taxon>Mucoromycota</taxon>
        <taxon>Mucoromycotina</taxon>
        <taxon>Endogonomycetes</taxon>
        <taxon>Endogonales</taxon>
        <taxon>Endogonaceae</taxon>
        <taxon>Jimgerdemannia</taxon>
    </lineage>
</organism>
<keyword evidence="1" id="KW-1133">Transmembrane helix</keyword>
<dbReference type="EMBL" id="RBNI01013145">
    <property type="protein sequence ID" value="RUP36684.1"/>
    <property type="molecule type" value="Genomic_DNA"/>
</dbReference>
<keyword evidence="1" id="KW-0472">Membrane</keyword>
<protein>
    <submittedName>
        <fullName evidence="2">Uncharacterized protein</fullName>
    </submittedName>
</protein>
<name>A0A433CE25_9FUNG</name>
<feature type="transmembrane region" description="Helical" evidence="1">
    <location>
        <begin position="26"/>
        <end position="46"/>
    </location>
</feature>
<keyword evidence="3" id="KW-1185">Reference proteome</keyword>
<sequence length="378" mass="43018">MPRTWGKSYGGSYPQELTRSDMLKTLYVYGAHGATYIFLFSNYLVVAKVGRNNKTLDFQYNIKRSNNSRTTVVAIDPTIKSLPTSIPRNKLNRTLLFWITATIIGKGIILPTVQDANHWLELLEEHGWEVRSANVPPTVETPEFSLFRTMRWRNTGGQPRCRCGELAINVRGAEEDGTSILVCYRCAGKEIFGCFTRDRSRWKCLQCGRRLTPEAGVQTSFFCGDQCLRSAQECEYQSNQTVLVSVTVEALHRSYLNYFCLIALPNASECAQCQKPIRHNDRRYNGFCDERCIRKAFDDMLTQNGQSPPSVTEPIKMADIYAMLKRMFKILTKDLAPKWTTIIWAIWAVLCFLQSGSVVPPQLQFSVASPQLRFITNA</sequence>
<keyword evidence="1" id="KW-0812">Transmembrane</keyword>
<accession>A0A433CE25</accession>
<dbReference type="Proteomes" id="UP000268093">
    <property type="component" value="Unassembled WGS sequence"/>
</dbReference>
<proteinExistence type="predicted"/>
<dbReference type="AlphaFoldDB" id="A0A433CE25"/>
<evidence type="ECO:0000313" key="2">
    <source>
        <dbReference type="EMBL" id="RUP36684.1"/>
    </source>
</evidence>
<evidence type="ECO:0000313" key="3">
    <source>
        <dbReference type="Proteomes" id="UP000268093"/>
    </source>
</evidence>
<evidence type="ECO:0000256" key="1">
    <source>
        <dbReference type="SAM" id="Phobius"/>
    </source>
</evidence>
<reference evidence="2 3" key="1">
    <citation type="journal article" date="2018" name="New Phytol.">
        <title>Phylogenomics of Endogonaceae and evolution of mycorrhizas within Mucoromycota.</title>
        <authorList>
            <person name="Chang Y."/>
            <person name="Desiro A."/>
            <person name="Na H."/>
            <person name="Sandor L."/>
            <person name="Lipzen A."/>
            <person name="Clum A."/>
            <person name="Barry K."/>
            <person name="Grigoriev I.V."/>
            <person name="Martin F.M."/>
            <person name="Stajich J.E."/>
            <person name="Smith M.E."/>
            <person name="Bonito G."/>
            <person name="Spatafora J.W."/>
        </authorList>
    </citation>
    <scope>NUCLEOTIDE SEQUENCE [LARGE SCALE GENOMIC DNA]</scope>
    <source>
        <strain evidence="2 3">GMNB39</strain>
    </source>
</reference>